<accession>A0ABR4A1K5</accession>
<protein>
    <recommendedName>
        <fullName evidence="4">Secreted protein</fullName>
    </recommendedName>
</protein>
<gene>
    <name evidence="2" type="ORF">N7G274_007233</name>
</gene>
<reference evidence="2 3" key="1">
    <citation type="submission" date="2024-09" db="EMBL/GenBank/DDBJ databases">
        <title>Rethinking Asexuality: The Enigmatic Case of Functional Sexual Genes in Lepraria (Stereocaulaceae).</title>
        <authorList>
            <person name="Doellman M."/>
            <person name="Sun Y."/>
            <person name="Barcenas-Pena A."/>
            <person name="Lumbsch H.T."/>
            <person name="Grewe F."/>
        </authorList>
    </citation>
    <scope>NUCLEOTIDE SEQUENCE [LARGE SCALE GENOMIC DNA]</scope>
    <source>
        <strain evidence="2 3">Mercado 3170</strain>
    </source>
</reference>
<dbReference type="Proteomes" id="UP001590950">
    <property type="component" value="Unassembled WGS sequence"/>
</dbReference>
<name>A0ABR4A1K5_9LECA</name>
<keyword evidence="3" id="KW-1185">Reference proteome</keyword>
<organism evidence="2 3">
    <name type="scientific">Stereocaulon virgatum</name>
    <dbReference type="NCBI Taxonomy" id="373712"/>
    <lineage>
        <taxon>Eukaryota</taxon>
        <taxon>Fungi</taxon>
        <taxon>Dikarya</taxon>
        <taxon>Ascomycota</taxon>
        <taxon>Pezizomycotina</taxon>
        <taxon>Lecanoromycetes</taxon>
        <taxon>OSLEUM clade</taxon>
        <taxon>Lecanoromycetidae</taxon>
        <taxon>Lecanorales</taxon>
        <taxon>Lecanorineae</taxon>
        <taxon>Stereocaulaceae</taxon>
        <taxon>Stereocaulon</taxon>
    </lineage>
</organism>
<evidence type="ECO:0000256" key="1">
    <source>
        <dbReference type="SAM" id="SignalP"/>
    </source>
</evidence>
<proteinExistence type="predicted"/>
<sequence>MRLPIQTGALALFLFIISTTTLPIFNGAHNALTNMASHIKRSPQPPAGNFDMGPLNDDEWDAAIAAWDAAGAGVSDTPISDAMPLAAACC</sequence>
<keyword evidence="1" id="KW-0732">Signal</keyword>
<comment type="caution">
    <text evidence="2">The sequence shown here is derived from an EMBL/GenBank/DDBJ whole genome shotgun (WGS) entry which is preliminary data.</text>
</comment>
<evidence type="ECO:0000313" key="2">
    <source>
        <dbReference type="EMBL" id="KAL2039832.1"/>
    </source>
</evidence>
<dbReference type="EMBL" id="JBEFKJ010000023">
    <property type="protein sequence ID" value="KAL2039832.1"/>
    <property type="molecule type" value="Genomic_DNA"/>
</dbReference>
<feature type="signal peptide" evidence="1">
    <location>
        <begin position="1"/>
        <end position="21"/>
    </location>
</feature>
<evidence type="ECO:0008006" key="4">
    <source>
        <dbReference type="Google" id="ProtNLM"/>
    </source>
</evidence>
<feature type="chain" id="PRO_5046577701" description="Secreted protein" evidence="1">
    <location>
        <begin position="22"/>
        <end position="90"/>
    </location>
</feature>
<evidence type="ECO:0000313" key="3">
    <source>
        <dbReference type="Proteomes" id="UP001590950"/>
    </source>
</evidence>